<dbReference type="InterPro" id="IPR036915">
    <property type="entry name" value="Cyclin-like_sf"/>
</dbReference>
<dbReference type="PANTHER" id="PTHR10177">
    <property type="entry name" value="CYCLINS"/>
    <property type="match status" value="1"/>
</dbReference>
<dbReference type="Gene3D" id="1.10.472.10">
    <property type="entry name" value="Cyclin-like"/>
    <property type="match status" value="2"/>
</dbReference>
<evidence type="ECO:0000256" key="1">
    <source>
        <dbReference type="ARBA" id="ARBA00023127"/>
    </source>
</evidence>
<dbReference type="InterPro" id="IPR004367">
    <property type="entry name" value="Cyclin_C-dom"/>
</dbReference>
<accession>A0ABR4Q3M3</accession>
<dbReference type="InterPro" id="IPR006671">
    <property type="entry name" value="Cyclin_N"/>
</dbReference>
<keyword evidence="1" id="KW-0195">Cyclin</keyword>
<name>A0ABR4Q3M3_9CEST</name>
<proteinExistence type="predicted"/>
<dbReference type="SUPFAM" id="SSF47954">
    <property type="entry name" value="Cyclin-like"/>
    <property type="match status" value="2"/>
</dbReference>
<feature type="domain" description="Cyclin N-terminal" evidence="2">
    <location>
        <begin position="70"/>
        <end position="178"/>
    </location>
</feature>
<evidence type="ECO:0000259" key="2">
    <source>
        <dbReference type="Pfam" id="PF00134"/>
    </source>
</evidence>
<keyword evidence="5" id="KW-1185">Reference proteome</keyword>
<feature type="domain" description="Cyclin C-terminal" evidence="3">
    <location>
        <begin position="181"/>
        <end position="246"/>
    </location>
</feature>
<organism evidence="4 5">
    <name type="scientific">Taenia crassiceps</name>
    <dbReference type="NCBI Taxonomy" id="6207"/>
    <lineage>
        <taxon>Eukaryota</taxon>
        <taxon>Metazoa</taxon>
        <taxon>Spiralia</taxon>
        <taxon>Lophotrochozoa</taxon>
        <taxon>Platyhelminthes</taxon>
        <taxon>Cestoda</taxon>
        <taxon>Eucestoda</taxon>
        <taxon>Cyclophyllidea</taxon>
        <taxon>Taeniidae</taxon>
        <taxon>Taenia</taxon>
    </lineage>
</organism>
<protein>
    <submittedName>
        <fullName evidence="4">Cyclin-A1-4</fullName>
    </submittedName>
</protein>
<evidence type="ECO:0000313" key="5">
    <source>
        <dbReference type="Proteomes" id="UP001651158"/>
    </source>
</evidence>
<comment type="caution">
    <text evidence="4">The sequence shown here is derived from an EMBL/GenBank/DDBJ whole genome shotgun (WGS) entry which is preliminary data.</text>
</comment>
<dbReference type="Pfam" id="PF02984">
    <property type="entry name" value="Cyclin_C"/>
    <property type="match status" value="1"/>
</dbReference>
<evidence type="ECO:0000313" key="4">
    <source>
        <dbReference type="EMBL" id="KAL5104271.1"/>
    </source>
</evidence>
<dbReference type="Pfam" id="PF00134">
    <property type="entry name" value="Cyclin_N"/>
    <property type="match status" value="1"/>
</dbReference>
<dbReference type="EMBL" id="JAKROA010000013">
    <property type="protein sequence ID" value="KAL5104271.1"/>
    <property type="molecule type" value="Genomic_DNA"/>
</dbReference>
<dbReference type="InterPro" id="IPR039361">
    <property type="entry name" value="Cyclin"/>
</dbReference>
<reference evidence="4 5" key="1">
    <citation type="journal article" date="2022" name="Front. Cell. Infect. Microbiol.">
        <title>The Genomes of Two Strains of Taenia crassiceps the Animal Model for the Study of Human Cysticercosis.</title>
        <authorList>
            <person name="Bobes R.J."/>
            <person name="Estrada K."/>
            <person name="Rios-Valencia D.G."/>
            <person name="Calderon-Gallegos A."/>
            <person name="de la Torre P."/>
            <person name="Carrero J.C."/>
            <person name="Sanchez-Flores A."/>
            <person name="Laclette J.P."/>
        </authorList>
    </citation>
    <scope>NUCLEOTIDE SEQUENCE [LARGE SCALE GENOMIC DNA]</scope>
    <source>
        <strain evidence="4">WFUcys</strain>
    </source>
</reference>
<dbReference type="Proteomes" id="UP001651158">
    <property type="component" value="Unassembled WGS sequence"/>
</dbReference>
<gene>
    <name evidence="4" type="ORF">TcWFU_004979</name>
</gene>
<evidence type="ECO:0000259" key="3">
    <source>
        <dbReference type="Pfam" id="PF02984"/>
    </source>
</evidence>
<sequence>MPIASSRVFQNFTSLRRQQGPHKPDACGCCRLAAKNGPSQDQNKAVPIEISNFFAEKQKDLRIIKEFKPSFLTKSGIDAAFRAHLFGWMLRVQEYMGIPSEVLHLAALCVDRYMWRKIAGPGECKMLAAAALWVAIKAATAQLCIKPEFICNLAANSFTKDQLLCMEVNLLQALDFNLICPTPYSYLEIFLQVCNDIPPYCARLVNSACSYFLDLGLMECELTPYPAFLRCLAVIYLIRRILIVNGGVLQGGGKNVYMEGFHEFSLLPLVPVELEILTGYSEEGNLPSVAFIYGSLVQKAKEFLSPCSKYPITLLPVFEKYNTEDNNWIATHQIVKNFELKVLFEDIFQRNDQSTCGRKRKM</sequence>